<dbReference type="STRING" id="83401.SAMN05421742_101159"/>
<dbReference type="Gene3D" id="3.40.50.1820">
    <property type="entry name" value="alpha/beta hydrolase"/>
    <property type="match status" value="1"/>
</dbReference>
<protein>
    <recommendedName>
        <fullName evidence="3">Alpha/beta hydrolase family protein</fullName>
    </recommendedName>
</protein>
<dbReference type="EMBL" id="FNCV01000001">
    <property type="protein sequence ID" value="SDG40809.1"/>
    <property type="molecule type" value="Genomic_DNA"/>
</dbReference>
<dbReference type="SUPFAM" id="SSF53474">
    <property type="entry name" value="alpha/beta-Hydrolases"/>
    <property type="match status" value="1"/>
</dbReference>
<evidence type="ECO:0000313" key="2">
    <source>
        <dbReference type="Proteomes" id="UP000217076"/>
    </source>
</evidence>
<dbReference type="Proteomes" id="UP000217076">
    <property type="component" value="Unassembled WGS sequence"/>
</dbReference>
<proteinExistence type="predicted"/>
<name>A0A1G7U182_9PROT</name>
<dbReference type="InterPro" id="IPR029058">
    <property type="entry name" value="AB_hydrolase_fold"/>
</dbReference>
<dbReference type="OrthoDB" id="7795309at2"/>
<gene>
    <name evidence="1" type="ORF">SAMN05421742_101159</name>
</gene>
<sequence>MGDAGLGRWLNSLPGGDLAYRLWTDDLVVPLLGRHALPLSRAWAAADAADGDPRRFLESLDLPAGWRWPVGPAVSAVARRAAAHRRAEAAWRRGLFEGQGTGDPAALEEARRTAAHAWMSTRNLFTLLNLAADLPIHGGRLPTLGGRLPAVRFAIPDPATVEARHGARLADPSRAFTADPEAEVAESRVVSLDLPSGPRATAWVRLDSGPAGPAWGRLEWPEGVDPADGRPRPVVILAHGICMEPEFWAPHLWFRAADLMAPLRRAGVVTLAVEGPWHGRRRLPGWYGGEPVLGLGPLGALDYFAAHVPELGTLTAWARRRFGGPVGFAGFSLGALTGALALSAAAHWPTACRPDAGLLIAPGGSVQALSLKGTLTAATEVPRALQAAGWTPARLDRWRPLLDPGAAPGIAPGRIVALIGEGDTVTLHDEAEALVARWGVPTANRFIEPRGHFSAYYGLSRDPEPLHRLVGLLAAG</sequence>
<dbReference type="RefSeq" id="WP_092614031.1">
    <property type="nucleotide sequence ID" value="NZ_FNCV01000001.1"/>
</dbReference>
<reference evidence="2" key="1">
    <citation type="submission" date="2016-10" db="EMBL/GenBank/DDBJ databases">
        <authorList>
            <person name="Varghese N."/>
            <person name="Submissions S."/>
        </authorList>
    </citation>
    <scope>NUCLEOTIDE SEQUENCE [LARGE SCALE GENOMIC DNA]</scope>
    <source>
        <strain evidence="2">930I</strain>
    </source>
</reference>
<accession>A0A1G7U182</accession>
<evidence type="ECO:0000313" key="1">
    <source>
        <dbReference type="EMBL" id="SDG40809.1"/>
    </source>
</evidence>
<dbReference type="AlphaFoldDB" id="A0A1G7U182"/>
<keyword evidence="2" id="KW-1185">Reference proteome</keyword>
<evidence type="ECO:0008006" key="3">
    <source>
        <dbReference type="Google" id="ProtNLM"/>
    </source>
</evidence>
<organism evidence="1 2">
    <name type="scientific">Roseospirillum parvum</name>
    <dbReference type="NCBI Taxonomy" id="83401"/>
    <lineage>
        <taxon>Bacteria</taxon>
        <taxon>Pseudomonadati</taxon>
        <taxon>Pseudomonadota</taxon>
        <taxon>Alphaproteobacteria</taxon>
        <taxon>Rhodospirillales</taxon>
        <taxon>Rhodospirillaceae</taxon>
        <taxon>Roseospirillum</taxon>
    </lineage>
</organism>